<dbReference type="EMBL" id="JANFYS010000007">
    <property type="protein sequence ID" value="MCQ4769848.1"/>
    <property type="molecule type" value="Genomic_DNA"/>
</dbReference>
<sequence length="194" mass="22696">MRVHGDKVIRRRPGISRLKRYEDAKAFLQEDFGGICGYCGKDSRNMHQRFQVDHFVPKTLAPDRETDYYNLVLACAKCNQIKSNQWPTQDVRLSHDEEKGFIDPATEEFDQHLARDEAGYIIGLTPLGENICRRMHFDIRRTDLFWKIGRLCEQCEKLEELFDRGVLRESGKDYYIIISRMIREYIGASVAEGE</sequence>
<dbReference type="InterPro" id="IPR002711">
    <property type="entry name" value="HNH"/>
</dbReference>
<keyword evidence="2" id="KW-0378">Hydrolase</keyword>
<feature type="domain" description="HNH" evidence="1">
    <location>
        <begin position="36"/>
        <end position="85"/>
    </location>
</feature>
<name>A0AAW5JJ05_9FIRM</name>
<proteinExistence type="predicted"/>
<dbReference type="RefSeq" id="WP_256303464.1">
    <property type="nucleotide sequence ID" value="NZ_JANFYG010000036.1"/>
</dbReference>
<evidence type="ECO:0000313" key="2">
    <source>
        <dbReference type="EMBL" id="MCQ4769848.1"/>
    </source>
</evidence>
<comment type="caution">
    <text evidence="2">The sequence shown here is derived from an EMBL/GenBank/DDBJ whole genome shotgun (WGS) entry which is preliminary data.</text>
</comment>
<reference evidence="2" key="1">
    <citation type="submission" date="2022-06" db="EMBL/GenBank/DDBJ databases">
        <title>Isolation of gut microbiota from human fecal samples.</title>
        <authorList>
            <person name="Pamer E.G."/>
            <person name="Barat B."/>
            <person name="Waligurski E."/>
            <person name="Medina S."/>
            <person name="Paddock L."/>
            <person name="Mostad J."/>
        </authorList>
    </citation>
    <scope>NUCLEOTIDE SEQUENCE</scope>
    <source>
        <strain evidence="2">DFI.9.91</strain>
    </source>
</reference>
<dbReference type="GO" id="GO:0008270">
    <property type="term" value="F:zinc ion binding"/>
    <property type="evidence" value="ECO:0007669"/>
    <property type="project" value="InterPro"/>
</dbReference>
<accession>A0AAW5JJ05</accession>
<dbReference type="Pfam" id="PF01844">
    <property type="entry name" value="HNH"/>
    <property type="match status" value="1"/>
</dbReference>
<evidence type="ECO:0000259" key="1">
    <source>
        <dbReference type="Pfam" id="PF01844"/>
    </source>
</evidence>
<protein>
    <submittedName>
        <fullName evidence="2">HNH endonuclease</fullName>
    </submittedName>
</protein>
<organism evidence="2 3">
    <name type="scientific">Intestinimonas massiliensis</name>
    <name type="common">ex Afouda et al. 2020</name>
    <dbReference type="NCBI Taxonomy" id="1673721"/>
    <lineage>
        <taxon>Bacteria</taxon>
        <taxon>Bacillati</taxon>
        <taxon>Bacillota</taxon>
        <taxon>Clostridia</taxon>
        <taxon>Eubacteriales</taxon>
        <taxon>Intestinimonas</taxon>
    </lineage>
</organism>
<dbReference type="GO" id="GO:0003676">
    <property type="term" value="F:nucleic acid binding"/>
    <property type="evidence" value="ECO:0007669"/>
    <property type="project" value="InterPro"/>
</dbReference>
<keyword evidence="2" id="KW-0540">Nuclease</keyword>
<gene>
    <name evidence="2" type="ORF">NE579_05115</name>
</gene>
<keyword evidence="2" id="KW-0255">Endonuclease</keyword>
<dbReference type="GO" id="GO:0004519">
    <property type="term" value="F:endonuclease activity"/>
    <property type="evidence" value="ECO:0007669"/>
    <property type="project" value="UniProtKB-KW"/>
</dbReference>
<dbReference type="Proteomes" id="UP001204562">
    <property type="component" value="Unassembled WGS sequence"/>
</dbReference>
<dbReference type="InterPro" id="IPR044925">
    <property type="entry name" value="His-Me_finger_sf"/>
</dbReference>
<dbReference type="Gene3D" id="1.10.30.50">
    <property type="match status" value="1"/>
</dbReference>
<dbReference type="SUPFAM" id="SSF54060">
    <property type="entry name" value="His-Me finger endonucleases"/>
    <property type="match status" value="1"/>
</dbReference>
<dbReference type="AlphaFoldDB" id="A0AAW5JJ05"/>
<evidence type="ECO:0000313" key="3">
    <source>
        <dbReference type="Proteomes" id="UP001204562"/>
    </source>
</evidence>